<evidence type="ECO:0000256" key="7">
    <source>
        <dbReference type="ARBA" id="ARBA00023211"/>
    </source>
</evidence>
<evidence type="ECO:0000256" key="1">
    <source>
        <dbReference type="ARBA" id="ARBA00001936"/>
    </source>
</evidence>
<keyword evidence="4 11" id="KW-0479">Metal-binding</keyword>
<sequence length="465" mass="52870">MRYTDGKVRDITIAYIGGGSRGWAWNLMTDLAKEDSISGTVKLYDIDYDAAHDNETIGNSLSMRQDVKGKWLYKACETLEESLKGADFVIISILPGTFDEMESDVHTPEKYGIYQSVGDTVGPGGIVRALRTIPMFVDIANAIKEYCPYAWVINYTNPMTLCVRTLYEVFPQIKAFGCCHEVFGTQKLLSKALQDVEGIDNVSREEIKINVLGINHFTWIDNARYKDIDLMHVYKQFVNKYYETGFISDANDNWMNNSFVSAERVKFDLFLRYGIIAAAGDRHLAEFVPGYWYLKDPETVKEWMFGLTTVSWRKEDLKRRLERSKRLKIGEEKFELKETGEEGVRQIKALLGLGDLVTNVNIPNYGQIEGIPYGAVVETNALFSGNKLKPVLSGKLPDNVNSLVLRQVYNQETTLKAALKKDYDLAFSAFVNDPLVTISLKDAKKLFNEMLENTKKYLDGWELKV</sequence>
<dbReference type="Gene3D" id="3.90.1820.10">
    <property type="entry name" value="AglA-like glucosidase"/>
    <property type="match status" value="1"/>
</dbReference>
<reference evidence="15 16" key="1">
    <citation type="submission" date="2017-06" db="EMBL/GenBank/DDBJ databases">
        <title>Isolation and characterization of a thermophilic and butanogenic Thermoanaerobacterium thermosaccharolyticum M5 capable of efficient degradation of hemicellulose.</title>
        <authorList>
            <person name="Xin F."/>
            <person name="Jiang Y."/>
        </authorList>
    </citation>
    <scope>NUCLEOTIDE SEQUENCE [LARGE SCALE GENOMIC DNA]</scope>
    <source>
        <strain evidence="15 16">M5</strain>
    </source>
</reference>
<proteinExistence type="inferred from homology"/>
<dbReference type="PRINTS" id="PR00732">
    <property type="entry name" value="GLHYDRLASE4"/>
</dbReference>
<dbReference type="InterPro" id="IPR001088">
    <property type="entry name" value="Glyco_hydro_4"/>
</dbReference>
<dbReference type="Proteomes" id="UP000215301">
    <property type="component" value="Unassembled WGS sequence"/>
</dbReference>
<dbReference type="AlphaFoldDB" id="A0A231VI60"/>
<evidence type="ECO:0000256" key="3">
    <source>
        <dbReference type="ARBA" id="ARBA00011881"/>
    </source>
</evidence>
<evidence type="ECO:0000259" key="14">
    <source>
        <dbReference type="Pfam" id="PF11975"/>
    </source>
</evidence>
<dbReference type="InterPro" id="IPR036291">
    <property type="entry name" value="NAD(P)-bd_dom_sf"/>
</dbReference>
<feature type="binding site" evidence="10">
    <location>
        <position position="157"/>
    </location>
    <ligand>
        <name>substrate</name>
    </ligand>
</feature>
<evidence type="ECO:0000256" key="13">
    <source>
        <dbReference type="RuleBase" id="RU361152"/>
    </source>
</evidence>
<evidence type="ECO:0000256" key="4">
    <source>
        <dbReference type="ARBA" id="ARBA00022723"/>
    </source>
</evidence>
<name>A0A231VI60_THETR</name>
<keyword evidence="7 11" id="KW-0464">Manganese</keyword>
<dbReference type="GO" id="GO:0005975">
    <property type="term" value="P:carbohydrate metabolic process"/>
    <property type="evidence" value="ECO:0007669"/>
    <property type="project" value="InterPro"/>
</dbReference>
<dbReference type="RefSeq" id="WP_094044829.1">
    <property type="nucleotide sequence ID" value="NZ_NKHD01000018.1"/>
</dbReference>
<evidence type="ECO:0000256" key="9">
    <source>
        <dbReference type="ARBA" id="ARBA00023295"/>
    </source>
</evidence>
<protein>
    <submittedName>
        <fullName evidence="15">Alpha-glucosidase/alpha-galactosidase</fullName>
    </submittedName>
</protein>
<feature type="binding site" evidence="11">
    <location>
        <position position="179"/>
    </location>
    <ligand>
        <name>Mn(2+)</name>
        <dbReference type="ChEBI" id="CHEBI:29035"/>
    </ligand>
</feature>
<keyword evidence="11" id="KW-0170">Cobalt</keyword>
<dbReference type="EMBL" id="NKHD01000018">
    <property type="protein sequence ID" value="OXT07883.1"/>
    <property type="molecule type" value="Genomic_DNA"/>
</dbReference>
<comment type="cofactor">
    <cofactor evidence="1">
        <name>Mn(2+)</name>
        <dbReference type="ChEBI" id="CHEBI:29035"/>
    </cofactor>
</comment>
<accession>A0A231VI60</accession>
<keyword evidence="11" id="KW-0408">Iron</keyword>
<dbReference type="PANTHER" id="PTHR32092">
    <property type="entry name" value="6-PHOSPHO-BETA-GLUCOSIDASE-RELATED"/>
    <property type="match status" value="1"/>
</dbReference>
<evidence type="ECO:0000313" key="15">
    <source>
        <dbReference type="EMBL" id="OXT07883.1"/>
    </source>
</evidence>
<dbReference type="GO" id="GO:0046872">
    <property type="term" value="F:metal ion binding"/>
    <property type="evidence" value="ECO:0007669"/>
    <property type="project" value="UniProtKB-KW"/>
</dbReference>
<keyword evidence="6 13" id="KW-0520">NAD</keyword>
<dbReference type="GO" id="GO:0004553">
    <property type="term" value="F:hydrolase activity, hydrolyzing O-glycosyl compounds"/>
    <property type="evidence" value="ECO:0007669"/>
    <property type="project" value="InterPro"/>
</dbReference>
<dbReference type="PANTHER" id="PTHR32092:SF2">
    <property type="entry name" value="ALPHA-GALACTURONIDASE"/>
    <property type="match status" value="1"/>
</dbReference>
<keyword evidence="9 13" id="KW-0326">Glycosidase</keyword>
<feature type="site" description="Increases basicity of active site Tyr" evidence="12">
    <location>
        <position position="119"/>
    </location>
</feature>
<organism evidence="15 16">
    <name type="scientific">Thermoanaerobacterium thermosaccharolyticum</name>
    <name type="common">Clostridium thermosaccharolyticum</name>
    <dbReference type="NCBI Taxonomy" id="1517"/>
    <lineage>
        <taxon>Bacteria</taxon>
        <taxon>Bacillati</taxon>
        <taxon>Bacillota</taxon>
        <taxon>Clostridia</taxon>
        <taxon>Thermoanaerobacterales</taxon>
        <taxon>Thermoanaerobacteraceae</taxon>
        <taxon>Thermoanaerobacterium</taxon>
    </lineage>
</organism>
<keyword evidence="11" id="KW-0533">Nickel</keyword>
<evidence type="ECO:0000256" key="11">
    <source>
        <dbReference type="PIRSR" id="PIRSR601088-3"/>
    </source>
</evidence>
<evidence type="ECO:0000256" key="2">
    <source>
        <dbReference type="ARBA" id="ARBA00010141"/>
    </source>
</evidence>
<feature type="binding site" evidence="11">
    <location>
        <position position="216"/>
    </location>
    <ligand>
        <name>Mn(2+)</name>
        <dbReference type="ChEBI" id="CHEBI:29035"/>
    </ligand>
</feature>
<dbReference type="Pfam" id="PF02056">
    <property type="entry name" value="Glyco_hydro_4"/>
    <property type="match status" value="1"/>
</dbReference>
<evidence type="ECO:0000256" key="10">
    <source>
        <dbReference type="PIRSR" id="PIRSR601088-2"/>
    </source>
</evidence>
<dbReference type="InterPro" id="IPR015955">
    <property type="entry name" value="Lactate_DH/Glyco_Ohase_4_C"/>
</dbReference>
<evidence type="ECO:0000256" key="6">
    <source>
        <dbReference type="ARBA" id="ARBA00023027"/>
    </source>
</evidence>
<evidence type="ECO:0000256" key="8">
    <source>
        <dbReference type="ARBA" id="ARBA00023277"/>
    </source>
</evidence>
<dbReference type="SUPFAM" id="SSF56327">
    <property type="entry name" value="LDH C-terminal domain-like"/>
    <property type="match status" value="1"/>
</dbReference>
<evidence type="ECO:0000256" key="5">
    <source>
        <dbReference type="ARBA" id="ARBA00022801"/>
    </source>
</evidence>
<keyword evidence="8" id="KW-0119">Carbohydrate metabolism</keyword>
<comment type="caution">
    <text evidence="15">The sequence shown here is derived from an EMBL/GenBank/DDBJ whole genome shotgun (WGS) entry which is preliminary data.</text>
</comment>
<keyword evidence="5 13" id="KW-0378">Hydrolase</keyword>
<gene>
    <name evidence="15" type="ORF">CE561_05975</name>
</gene>
<comment type="subunit">
    <text evidence="3">Homotetramer.</text>
</comment>
<feature type="domain" description="Glycosyl hydrolase family 4 C-terminal" evidence="14">
    <location>
        <begin position="211"/>
        <end position="436"/>
    </location>
</feature>
<comment type="similarity">
    <text evidence="2 13">Belongs to the glycosyl hydrolase 4 family.</text>
</comment>
<dbReference type="SUPFAM" id="SSF51735">
    <property type="entry name" value="NAD(P)-binding Rossmann-fold domains"/>
    <property type="match status" value="1"/>
</dbReference>
<evidence type="ECO:0000313" key="16">
    <source>
        <dbReference type="Proteomes" id="UP000215301"/>
    </source>
</evidence>
<evidence type="ECO:0000256" key="12">
    <source>
        <dbReference type="PIRSR" id="PIRSR601088-4"/>
    </source>
</evidence>
<dbReference type="InterPro" id="IPR053715">
    <property type="entry name" value="GH4_Enzyme_sf"/>
</dbReference>
<comment type="cofactor">
    <cofactor evidence="13">
        <name>NAD(+)</name>
        <dbReference type="ChEBI" id="CHEBI:57540"/>
    </cofactor>
    <text evidence="13">Binds 1 NAD(+) per subunit.</text>
</comment>
<dbReference type="Pfam" id="PF11975">
    <property type="entry name" value="Glyco_hydro_4C"/>
    <property type="match status" value="1"/>
</dbReference>
<dbReference type="GO" id="GO:0016616">
    <property type="term" value="F:oxidoreductase activity, acting on the CH-OH group of donors, NAD or NADP as acceptor"/>
    <property type="evidence" value="ECO:0007669"/>
    <property type="project" value="InterPro"/>
</dbReference>
<dbReference type="InterPro" id="IPR022616">
    <property type="entry name" value="Glyco_hydro_4_C"/>
</dbReference>